<accession>A0A0D8B765</accession>
<comment type="caution">
    <text evidence="2">The sequence shown here is derived from an EMBL/GenBank/DDBJ whole genome shotgun (WGS) entry which is preliminary data.</text>
</comment>
<evidence type="ECO:0000256" key="1">
    <source>
        <dbReference type="SAM" id="MobiDB-lite"/>
    </source>
</evidence>
<proteinExistence type="predicted"/>
<name>A0A0D8B765_9ACTN</name>
<sequence length="72" mass="7789">MTTEGVRTVGVEEEFVLVDPDRHAVRAAASRALRNQGSETRAQGPGRNEAKIVRIWPTAASQPCSGTRQRSA</sequence>
<dbReference type="EMBL" id="JYFN01000070">
    <property type="protein sequence ID" value="KJE20138.1"/>
    <property type="molecule type" value="Genomic_DNA"/>
</dbReference>
<reference evidence="3" key="1">
    <citation type="submission" date="2015-02" db="EMBL/GenBank/DDBJ databases">
        <title>Draft Genome of Frankia sp. CpI1-S.</title>
        <authorList>
            <person name="Oshone R.T."/>
            <person name="Ngom M."/>
            <person name="Ghodhbane-Gtari F."/>
            <person name="Gtari M."/>
            <person name="Morris K."/>
            <person name="Thomas K."/>
            <person name="Sen A."/>
            <person name="Tisa L.S."/>
        </authorList>
    </citation>
    <scope>NUCLEOTIDE SEQUENCE [LARGE SCALE GENOMIC DNA]</scope>
    <source>
        <strain evidence="3">CpI1-S</strain>
    </source>
</reference>
<gene>
    <name evidence="2" type="ORF">FF36_05566</name>
</gene>
<feature type="region of interest" description="Disordered" evidence="1">
    <location>
        <begin position="31"/>
        <end position="51"/>
    </location>
</feature>
<dbReference type="AlphaFoldDB" id="A0A0D8B765"/>
<reference evidence="2 3" key="2">
    <citation type="journal article" date="2016" name="Genome Announc.">
        <title>Permanent Draft Genome Sequences for Two Variants of Frankia sp. Strain CpI1, the First Frankia Strain Isolated from Root Nodules of Comptonia peregrina.</title>
        <authorList>
            <person name="Oshone R."/>
            <person name="Hurst S.G.IV."/>
            <person name="Abebe-Akele F."/>
            <person name="Simpson S."/>
            <person name="Morris K."/>
            <person name="Thomas W.K."/>
            <person name="Tisa L.S."/>
        </authorList>
    </citation>
    <scope>NUCLEOTIDE SEQUENCE [LARGE SCALE GENOMIC DNA]</scope>
    <source>
        <strain evidence="3">CpI1-S</strain>
    </source>
</reference>
<protein>
    <submittedName>
        <fullName evidence="2">Uncharacterized protein</fullName>
    </submittedName>
</protein>
<dbReference type="Proteomes" id="UP000032545">
    <property type="component" value="Unassembled WGS sequence"/>
</dbReference>
<evidence type="ECO:0000313" key="3">
    <source>
        <dbReference type="Proteomes" id="UP000032545"/>
    </source>
</evidence>
<organism evidence="2 3">
    <name type="scientific">Frankia torreyi</name>
    <dbReference type="NCBI Taxonomy" id="1856"/>
    <lineage>
        <taxon>Bacteria</taxon>
        <taxon>Bacillati</taxon>
        <taxon>Actinomycetota</taxon>
        <taxon>Actinomycetes</taxon>
        <taxon>Frankiales</taxon>
        <taxon>Frankiaceae</taxon>
        <taxon>Frankia</taxon>
    </lineage>
</organism>
<evidence type="ECO:0000313" key="2">
    <source>
        <dbReference type="EMBL" id="KJE20138.1"/>
    </source>
</evidence>
<keyword evidence="3" id="KW-1185">Reference proteome</keyword>